<keyword evidence="1" id="KW-1133">Transmembrane helix</keyword>
<evidence type="ECO:0000313" key="2">
    <source>
        <dbReference type="EMBL" id="AAK57031.1"/>
    </source>
</evidence>
<feature type="transmembrane region" description="Helical" evidence="1">
    <location>
        <begin position="553"/>
        <end position="578"/>
    </location>
</feature>
<reference evidence="2 3" key="1">
    <citation type="journal article" date="2001" name="J. Virol.">
        <title>Analysis and characterization of the complete genome of tupaia (tree shrew) herpesvirus.</title>
        <authorList>
            <person name="Bahr U."/>
            <person name="Darai G."/>
        </authorList>
    </citation>
    <scope>NUCLEOTIDE SEQUENCE [LARGE SCALE GENOMIC DNA]</scope>
    <source>
        <strain evidence="2">2</strain>
    </source>
</reference>
<protein>
    <submittedName>
        <fullName evidence="2">T7</fullName>
    </submittedName>
</protein>
<keyword evidence="1" id="KW-0812">Transmembrane</keyword>
<dbReference type="EMBL" id="AF281817">
    <property type="protein sequence ID" value="AAK57031.1"/>
    <property type="molecule type" value="Genomic_DNA"/>
</dbReference>
<sequence>MAPRRVDGGRARALVFWLASLAAFGPLAAARERSTRVWRRHWGDRVVLTCPAAHSAGGVRWRFLSCAAVGATLRGASRDDRADRADRAAPAEDASAIFSTRRRLVVHMLYNTTGWYACYGDGPRRLQTTLLLPYLELVTVLSPVGGRRFARCVLPDERLRGPAQLRQDDRRLPMFPRECPGPYPGYMFPFERPSGTYRCAVRPDACPVTLLSPELTVSTSEPALTVERWTGADLALACRSEEPTDDPPPASWYWYWDYSRCYAADATPIVDVCRWPLPIPRPRVAAAAAAAREASEEAAVGGVARAARGARAARASGAPRAVRAARGRQRRAQMYSLHLPVSALSDVFGVFDCLRCWERRCELRTLSLSPAVSGAVLWDGEAAAGDEEEKERHGIWAGAWAGNWAGSWFGGGSGPRRAPRCRVETPSPADPNATVYVTPASGALARSPFCRYTVGACRFAAARDRALRAVPWRPAMVDTVAGAVADAVERSVTGTASTFVAVTLPGTVSQMASAAVTAAVSAVAPTAATESLSSATEAVVWVVVSMIVTGAEMLLSTTFFVAGGLILLGACGLTVWLCRRARRALDPSALGPGAEKAALLESGAPGAPAARGPPPPPPY</sequence>
<evidence type="ECO:0000313" key="3">
    <source>
        <dbReference type="Proteomes" id="UP000137095"/>
    </source>
</evidence>
<organismHost>
    <name type="scientific">Tupaia belangeri</name>
    <name type="common">Common tree shrew</name>
    <name type="synonym">Tupaia glis belangeri</name>
    <dbReference type="NCBI Taxonomy" id="37347"/>
</organismHost>
<dbReference type="RefSeq" id="NP_116336.1">
    <property type="nucleotide sequence ID" value="NC_002794.1"/>
</dbReference>
<organism evidence="2 3">
    <name type="scientific">Tupaiid herpesvirus 1 (strain 1)</name>
    <name type="common">TuHV-1</name>
    <name type="synonym">Herpesvirus tupaia (strain 1)</name>
    <dbReference type="NCBI Taxonomy" id="10397"/>
    <lineage>
        <taxon>Viruses</taxon>
        <taxon>Duplodnaviria</taxon>
        <taxon>Heunggongvirae</taxon>
        <taxon>Peploviricota</taxon>
        <taxon>Herviviricetes</taxon>
        <taxon>Herpesvirales</taxon>
        <taxon>Orthoherpesviridae</taxon>
        <taxon>Betaherpesvirinae</taxon>
        <taxon>Quwivirus</taxon>
        <taxon>Quwivirus tupaiidbeta1</taxon>
    </lineage>
</organism>
<dbReference type="Proteomes" id="UP000137095">
    <property type="component" value="Segment"/>
</dbReference>
<evidence type="ECO:0000256" key="1">
    <source>
        <dbReference type="SAM" id="Phobius"/>
    </source>
</evidence>
<dbReference type="GeneID" id="921133"/>
<keyword evidence="3" id="KW-1185">Reference proteome</keyword>
<dbReference type="KEGG" id="vg:921133"/>
<name>Q91TV6_TUHV1</name>
<keyword evidence="1" id="KW-0472">Membrane</keyword>
<proteinExistence type="predicted"/>
<accession>Q91TV6</accession>